<dbReference type="Proteomes" id="UP000050514">
    <property type="component" value="Unassembled WGS sequence"/>
</dbReference>
<comment type="pathway">
    <text evidence="2 12">Amino-acid degradation; L-lysine degradation via saccharopine pathway; glutaryl-CoA from L-lysine: step 6/6.</text>
</comment>
<dbReference type="NCBIfam" id="NF004309">
    <property type="entry name" value="PRK05704.1"/>
    <property type="match status" value="1"/>
</dbReference>
<dbReference type="GO" id="GO:0005829">
    <property type="term" value="C:cytosol"/>
    <property type="evidence" value="ECO:0007669"/>
    <property type="project" value="TreeGrafter"/>
</dbReference>
<dbReference type="SUPFAM" id="SSF47005">
    <property type="entry name" value="Peripheral subunit-binding domain of 2-oxo acid dehydrogenase complex"/>
    <property type="match status" value="1"/>
</dbReference>
<comment type="function">
    <text evidence="1 12">E2 component of the 2-oxoglutarate dehydrogenase (OGDH) complex which catalyzes the second step in the conversion of 2-oxoglutarate to succinyl-CoA and CO(2).</text>
</comment>
<keyword evidence="17" id="KW-1185">Reference proteome</keyword>
<dbReference type="PANTHER" id="PTHR43416">
    <property type="entry name" value="DIHYDROLIPOYLLYSINE-RESIDUE SUCCINYLTRANSFERASE COMPONENT OF 2-OXOGLUTARATE DEHYDROGENASE COMPLEX, MITOCHONDRIAL-RELATED"/>
    <property type="match status" value="1"/>
</dbReference>
<dbReference type="PROSITE" id="PS50968">
    <property type="entry name" value="BIOTINYL_LIPOYL"/>
    <property type="match status" value="1"/>
</dbReference>
<evidence type="ECO:0000256" key="3">
    <source>
        <dbReference type="ARBA" id="ARBA00007317"/>
    </source>
</evidence>
<dbReference type="RefSeq" id="WP_061919327.1">
    <property type="nucleotide sequence ID" value="NZ_DF967971.1"/>
</dbReference>
<proteinExistence type="inferred from homology"/>
<dbReference type="FunFam" id="3.30.559.10:FF:000007">
    <property type="entry name" value="Dihydrolipoamide acetyltransferase component of pyruvate dehydrogenase complex"/>
    <property type="match status" value="1"/>
</dbReference>
<dbReference type="GO" id="GO:0004149">
    <property type="term" value="F:dihydrolipoyllysine-residue succinyltransferase activity"/>
    <property type="evidence" value="ECO:0007669"/>
    <property type="project" value="UniProtKB-UniRule"/>
</dbReference>
<dbReference type="Gene3D" id="2.40.50.100">
    <property type="match status" value="1"/>
</dbReference>
<dbReference type="Gene3D" id="4.10.320.10">
    <property type="entry name" value="E3-binding domain"/>
    <property type="match status" value="1"/>
</dbReference>
<dbReference type="SUPFAM" id="SSF52777">
    <property type="entry name" value="CoA-dependent acyltransferases"/>
    <property type="match status" value="1"/>
</dbReference>
<comment type="caution">
    <text evidence="16">The sequence shown here is derived from an EMBL/GenBank/DDBJ whole genome shotgun (WGS) entry which is preliminary data.</text>
</comment>
<dbReference type="Pfam" id="PF00198">
    <property type="entry name" value="2-oxoacid_dh"/>
    <property type="match status" value="1"/>
</dbReference>
<accession>A0A0P6XT93</accession>
<evidence type="ECO:0000256" key="5">
    <source>
        <dbReference type="ARBA" id="ARBA00012945"/>
    </source>
</evidence>
<dbReference type="Pfam" id="PF02817">
    <property type="entry name" value="E3_binding"/>
    <property type="match status" value="1"/>
</dbReference>
<dbReference type="AlphaFoldDB" id="A0A0P6XT93"/>
<dbReference type="GO" id="GO:0033512">
    <property type="term" value="P:L-lysine catabolic process to acetyl-CoA via saccharopine"/>
    <property type="evidence" value="ECO:0007669"/>
    <property type="project" value="UniProtKB-UniRule"/>
</dbReference>
<evidence type="ECO:0000256" key="12">
    <source>
        <dbReference type="RuleBase" id="RU361138"/>
    </source>
</evidence>
<keyword evidence="7 12" id="KW-0816">Tricarboxylic acid cycle</keyword>
<keyword evidence="10 12" id="KW-0012">Acyltransferase</keyword>
<feature type="region of interest" description="Disordered" evidence="13">
    <location>
        <begin position="150"/>
        <end position="186"/>
    </location>
</feature>
<comment type="cofactor">
    <cofactor evidence="12">
        <name>(R)-lipoate</name>
        <dbReference type="ChEBI" id="CHEBI:83088"/>
    </cofactor>
    <text evidence="12">Binds 1 lipoyl cofactor covalently.</text>
</comment>
<dbReference type="EC" id="2.3.1.61" evidence="5 12"/>
<dbReference type="InterPro" id="IPR001078">
    <property type="entry name" value="2-oxoacid_DH_actylTfrase"/>
</dbReference>
<evidence type="ECO:0000256" key="10">
    <source>
        <dbReference type="ARBA" id="ARBA00023315"/>
    </source>
</evidence>
<comment type="catalytic activity">
    <reaction evidence="11 12">
        <text>N(6)-[(R)-dihydrolipoyl]-L-lysyl-[protein] + succinyl-CoA = N(6)-[(R)-S(8)-succinyldihydrolipoyl]-L-lysyl-[protein] + CoA</text>
        <dbReference type="Rhea" id="RHEA:15213"/>
        <dbReference type="Rhea" id="RHEA-COMP:10475"/>
        <dbReference type="Rhea" id="RHEA-COMP:20092"/>
        <dbReference type="ChEBI" id="CHEBI:57287"/>
        <dbReference type="ChEBI" id="CHEBI:57292"/>
        <dbReference type="ChEBI" id="CHEBI:83100"/>
        <dbReference type="ChEBI" id="CHEBI:83120"/>
        <dbReference type="EC" id="2.3.1.61"/>
    </reaction>
</comment>
<dbReference type="UniPathway" id="UPA00868">
    <property type="reaction ID" value="UER00840"/>
</dbReference>
<comment type="similarity">
    <text evidence="3 12">Belongs to the 2-oxoacid dehydrogenase family.</text>
</comment>
<dbReference type="InterPro" id="IPR006255">
    <property type="entry name" value="SucB"/>
</dbReference>
<dbReference type="GO" id="GO:0045252">
    <property type="term" value="C:oxoglutarate dehydrogenase complex"/>
    <property type="evidence" value="ECO:0007669"/>
    <property type="project" value="UniProtKB-UniRule"/>
</dbReference>
<dbReference type="PANTHER" id="PTHR43416:SF5">
    <property type="entry name" value="DIHYDROLIPOYLLYSINE-RESIDUE SUCCINYLTRANSFERASE COMPONENT OF 2-OXOGLUTARATE DEHYDROGENASE COMPLEX, MITOCHONDRIAL"/>
    <property type="match status" value="1"/>
</dbReference>
<name>A0A0P6XT93_9CHLR</name>
<comment type="subunit">
    <text evidence="4">Forms a 24-polypeptide structural core with octahedral symmetry. Part of the 2-oxoglutarate dehydrogenase (OGDH) complex composed of E1 (2-oxoglutarate dehydrogenase), E2 (dihydrolipoamide succinyltransferase) and E3 (dihydrolipoamide dehydrogenase); the complex contains multiple copies of the three enzymatic components (E1, E2 and E3).</text>
</comment>
<evidence type="ECO:0000256" key="7">
    <source>
        <dbReference type="ARBA" id="ARBA00022532"/>
    </source>
</evidence>
<feature type="domain" description="Lipoyl-binding" evidence="14">
    <location>
        <begin position="2"/>
        <end position="77"/>
    </location>
</feature>
<dbReference type="InterPro" id="IPR050537">
    <property type="entry name" value="2-oxoacid_dehydrogenase"/>
</dbReference>
<dbReference type="InterPro" id="IPR003016">
    <property type="entry name" value="2-oxoA_DH_lipoyl-BS"/>
</dbReference>
<evidence type="ECO:0000256" key="13">
    <source>
        <dbReference type="SAM" id="MobiDB-lite"/>
    </source>
</evidence>
<dbReference type="GO" id="GO:0006099">
    <property type="term" value="P:tricarboxylic acid cycle"/>
    <property type="evidence" value="ECO:0007669"/>
    <property type="project" value="UniProtKB-UniRule"/>
</dbReference>
<evidence type="ECO:0000313" key="16">
    <source>
        <dbReference type="EMBL" id="KPL76326.1"/>
    </source>
</evidence>
<dbReference type="PROSITE" id="PS00189">
    <property type="entry name" value="LIPOYL"/>
    <property type="match status" value="1"/>
</dbReference>
<feature type="compositionally biased region" description="Low complexity" evidence="13">
    <location>
        <begin position="151"/>
        <end position="161"/>
    </location>
</feature>
<evidence type="ECO:0000256" key="11">
    <source>
        <dbReference type="ARBA" id="ARBA00052761"/>
    </source>
</evidence>
<dbReference type="EMBL" id="LGHJ01000012">
    <property type="protein sequence ID" value="KPL76326.1"/>
    <property type="molecule type" value="Genomic_DNA"/>
</dbReference>
<dbReference type="InterPro" id="IPR036625">
    <property type="entry name" value="E3-bd_dom_sf"/>
</dbReference>
<dbReference type="InterPro" id="IPR004167">
    <property type="entry name" value="PSBD"/>
</dbReference>
<evidence type="ECO:0000256" key="9">
    <source>
        <dbReference type="ARBA" id="ARBA00022823"/>
    </source>
</evidence>
<dbReference type="InterPro" id="IPR011053">
    <property type="entry name" value="Single_hybrid_motif"/>
</dbReference>
<dbReference type="CDD" id="cd06849">
    <property type="entry name" value="lipoyl_domain"/>
    <property type="match status" value="1"/>
</dbReference>
<evidence type="ECO:0000256" key="8">
    <source>
        <dbReference type="ARBA" id="ARBA00022679"/>
    </source>
</evidence>
<dbReference type="Gene3D" id="3.30.559.10">
    <property type="entry name" value="Chloramphenicol acetyltransferase-like domain"/>
    <property type="match status" value="1"/>
</dbReference>
<evidence type="ECO:0000313" key="17">
    <source>
        <dbReference type="Proteomes" id="UP000050514"/>
    </source>
</evidence>
<dbReference type="OrthoDB" id="9805770at2"/>
<dbReference type="STRING" id="360411.AC812_06580"/>
<feature type="domain" description="Peripheral subunit-binding (PSBD)" evidence="15">
    <location>
        <begin position="108"/>
        <end position="145"/>
    </location>
</feature>
<feature type="compositionally biased region" description="Pro residues" evidence="13">
    <location>
        <begin position="162"/>
        <end position="177"/>
    </location>
</feature>
<reference evidence="16 17" key="1">
    <citation type="submission" date="2015-07" db="EMBL/GenBank/DDBJ databases">
        <title>Draft genome of Bellilinea caldifistulae DSM 17877.</title>
        <authorList>
            <person name="Hemp J."/>
            <person name="Ward L.M."/>
            <person name="Pace L.A."/>
            <person name="Fischer W.W."/>
        </authorList>
    </citation>
    <scope>NUCLEOTIDE SEQUENCE [LARGE SCALE GENOMIC DNA]</scope>
    <source>
        <strain evidence="16 17">GOMI-1</strain>
    </source>
</reference>
<protein>
    <recommendedName>
        <fullName evidence="6 12">Dihydrolipoyllysine-residue succinyltransferase component of 2-oxoglutarate dehydrogenase complex</fullName>
        <ecNumber evidence="5 12">2.3.1.61</ecNumber>
    </recommendedName>
    <alternativeName>
        <fullName evidence="12">2-oxoglutarate dehydrogenase complex component E2</fullName>
    </alternativeName>
</protein>
<evidence type="ECO:0000256" key="2">
    <source>
        <dbReference type="ARBA" id="ARBA00005145"/>
    </source>
</evidence>
<evidence type="ECO:0000256" key="1">
    <source>
        <dbReference type="ARBA" id="ARBA00004052"/>
    </source>
</evidence>
<evidence type="ECO:0000256" key="6">
    <source>
        <dbReference type="ARBA" id="ARBA00019511"/>
    </source>
</evidence>
<dbReference type="Pfam" id="PF00364">
    <property type="entry name" value="Biotin_lipoyl"/>
    <property type="match status" value="1"/>
</dbReference>
<keyword evidence="8 12" id="KW-0808">Transferase</keyword>
<evidence type="ECO:0000259" key="15">
    <source>
        <dbReference type="PROSITE" id="PS51826"/>
    </source>
</evidence>
<dbReference type="PROSITE" id="PS51826">
    <property type="entry name" value="PSBD"/>
    <property type="match status" value="1"/>
</dbReference>
<gene>
    <name evidence="16" type="ORF">AC812_06580</name>
</gene>
<dbReference type="NCBIfam" id="TIGR01347">
    <property type="entry name" value="sucB"/>
    <property type="match status" value="1"/>
</dbReference>
<feature type="region of interest" description="Disordered" evidence="13">
    <location>
        <begin position="78"/>
        <end position="106"/>
    </location>
</feature>
<dbReference type="InterPro" id="IPR023213">
    <property type="entry name" value="CAT-like_dom_sf"/>
</dbReference>
<evidence type="ECO:0000259" key="14">
    <source>
        <dbReference type="PROSITE" id="PS50968"/>
    </source>
</evidence>
<sequence length="413" mass="45230">MSIAVKVPEMGESILEGTVGRWLKKEGEPVRAGEVLLELETDKINLEVSAPADGVLERIEKQAGETVAVGEVLALIAPTEEKQTAPPVSEPSAQTQPLIEKPQPAAPSITPLARKLAEEEGVPLEEISGSGTGGRITREDVLTYLSRQKIAPSEPARSSEPPARPVQPAPQAAPPPVTGERREERIRMSRRRQTIARRLVEAQQTAAMLTTFNEVDMSEIIALRKRYREAFQKRHGVDLGFMSFFVKASVAALREFPNLNAEIQGTEIVRKYYYDIGIAVGDAEGLVVPVLRDAQNLSFAEIERKIGEFVRKAGEGSLTLDDLRGGTFTITNGGVFGSLLSTPILNPPQVGILGMHRIQERPVAVNGQVVIRPMMYLALSYDHRIVDGREAVQFLVRIKQMLEDPGQLLVEIG</sequence>
<dbReference type="InterPro" id="IPR000089">
    <property type="entry name" value="Biotin_lipoyl"/>
</dbReference>
<dbReference type="SUPFAM" id="SSF51230">
    <property type="entry name" value="Single hybrid motif"/>
    <property type="match status" value="1"/>
</dbReference>
<dbReference type="PATRIC" id="fig|360411.5.peg.1443"/>
<evidence type="ECO:0000256" key="4">
    <source>
        <dbReference type="ARBA" id="ARBA00011666"/>
    </source>
</evidence>
<keyword evidence="9 12" id="KW-0450">Lipoyl</keyword>
<organism evidence="16 17">
    <name type="scientific">Bellilinea caldifistulae</name>
    <dbReference type="NCBI Taxonomy" id="360411"/>
    <lineage>
        <taxon>Bacteria</taxon>
        <taxon>Bacillati</taxon>
        <taxon>Chloroflexota</taxon>
        <taxon>Anaerolineae</taxon>
        <taxon>Anaerolineales</taxon>
        <taxon>Anaerolineaceae</taxon>
        <taxon>Bellilinea</taxon>
    </lineage>
</organism>